<dbReference type="OrthoDB" id="9805576at2"/>
<dbReference type="CDD" id="cd07769">
    <property type="entry name" value="ASKHA_NBD_FGGY_GK"/>
    <property type="match status" value="1"/>
</dbReference>
<evidence type="ECO:0000256" key="1">
    <source>
        <dbReference type="ARBA" id="ARBA00009156"/>
    </source>
</evidence>
<proteinExistence type="inferred from homology"/>
<evidence type="ECO:0000313" key="8">
    <source>
        <dbReference type="EMBL" id="KGQ70467.1"/>
    </source>
</evidence>
<dbReference type="RefSeq" id="WP_034615075.1">
    <property type="nucleotide sequence ID" value="NZ_JSUM01000010.1"/>
</dbReference>
<keyword evidence="4 8" id="KW-0418">Kinase</keyword>
<dbReference type="PANTHER" id="PTHR10196">
    <property type="entry name" value="SUGAR KINASE"/>
    <property type="match status" value="1"/>
</dbReference>
<gene>
    <name evidence="8" type="ORF">OA57_06390</name>
</gene>
<dbReference type="InterPro" id="IPR000577">
    <property type="entry name" value="Carb_kinase_FGGY"/>
</dbReference>
<dbReference type="InterPro" id="IPR018485">
    <property type="entry name" value="FGGY_C"/>
</dbReference>
<sequence length="490" mass="53660">MAQPFILSIDEGTTNTKAVAINKDGKVVAKGSRPVALYHPYPGWAEQSPLEIWHETEDAIAQCLSRLDIADLSGISISNQRESVLAWERSGGKPLSPLISWQCRRTEDFCRQIAVMPKAESLKYLTGSVLDPLFPASKIHWLLDNIDNGFARAVNGEICVGTVDVWLVWQLTNGKSFVTDYSNASRYQLFNLHTAQWDKELLTLFGIPVQCLPEIISSSGYRGETLHCSVLPDGIPIFAQIGDSHAALYGQGGFHDGIVKATYGTGSSLMTKSRGLSVNDLTVSTTVAWHDAKLSFALEGNITHTGAALGFIAKLLSVRNVERLSEMAQSVESNQGVYFVPALAGLGAPYWDSKVRGMICGLTDSSTPEVIARAAFESIAYQVADLFFNMEKSLGEKLGTLSVDGGPTKNEWLMQFQADLLQREIICSDIAEVSALGAAFLAGRAIGWWQGYQALSNLPRAVTIIAPNRRSEMMVDNYMLWQQAVQRARF</sequence>
<keyword evidence="9" id="KW-1185">Reference proteome</keyword>
<feature type="domain" description="Carbohydrate kinase FGGY C-terminal" evidence="7">
    <location>
        <begin position="260"/>
        <end position="445"/>
    </location>
</feature>
<dbReference type="GO" id="GO:0005829">
    <property type="term" value="C:cytosol"/>
    <property type="evidence" value="ECO:0007669"/>
    <property type="project" value="TreeGrafter"/>
</dbReference>
<feature type="domain" description="Carbohydrate kinase FGGY N-terminal" evidence="6">
    <location>
        <begin position="6"/>
        <end position="250"/>
    </location>
</feature>
<dbReference type="PANTHER" id="PTHR10196:SF69">
    <property type="entry name" value="GLYCEROL KINASE"/>
    <property type="match status" value="1"/>
</dbReference>
<protein>
    <submittedName>
        <fullName evidence="8">Glycerol kinase</fullName>
    </submittedName>
</protein>
<evidence type="ECO:0000256" key="2">
    <source>
        <dbReference type="ARBA" id="ARBA00022679"/>
    </source>
</evidence>
<dbReference type="GO" id="GO:0004370">
    <property type="term" value="F:glycerol kinase activity"/>
    <property type="evidence" value="ECO:0007669"/>
    <property type="project" value="TreeGrafter"/>
</dbReference>
<dbReference type="Proteomes" id="UP000030380">
    <property type="component" value="Unassembled WGS sequence"/>
</dbReference>
<name>A0A0A3ARR3_9PAST</name>
<dbReference type="Pfam" id="PF02782">
    <property type="entry name" value="FGGY_C"/>
    <property type="match status" value="1"/>
</dbReference>
<evidence type="ECO:0000259" key="7">
    <source>
        <dbReference type="Pfam" id="PF02782"/>
    </source>
</evidence>
<evidence type="ECO:0000259" key="6">
    <source>
        <dbReference type="Pfam" id="PF00370"/>
    </source>
</evidence>
<dbReference type="STRING" id="505317.OA57_06390"/>
<dbReference type="Gene3D" id="3.30.420.40">
    <property type="match status" value="2"/>
</dbReference>
<evidence type="ECO:0000256" key="4">
    <source>
        <dbReference type="ARBA" id="ARBA00022777"/>
    </source>
</evidence>
<dbReference type="InterPro" id="IPR018484">
    <property type="entry name" value="FGGY_N"/>
</dbReference>
<evidence type="ECO:0000256" key="3">
    <source>
        <dbReference type="ARBA" id="ARBA00022741"/>
    </source>
</evidence>
<comment type="caution">
    <text evidence="8">The sequence shown here is derived from an EMBL/GenBank/DDBJ whole genome shotgun (WGS) entry which is preliminary data.</text>
</comment>
<dbReference type="GO" id="GO:0019563">
    <property type="term" value="P:glycerol catabolic process"/>
    <property type="evidence" value="ECO:0007669"/>
    <property type="project" value="TreeGrafter"/>
</dbReference>
<reference evidence="8 9" key="1">
    <citation type="submission" date="2014-11" db="EMBL/GenBank/DDBJ databases">
        <title>Draft genome sequence of Chelonobacter oris 1662T, associated with respiratory disease in Hermann's Tortoises.</title>
        <authorList>
            <person name="Kudirkiene E."/>
            <person name="Hansen M.J."/>
            <person name="Bojesen A.M."/>
        </authorList>
    </citation>
    <scope>NUCLEOTIDE SEQUENCE [LARGE SCALE GENOMIC DNA]</scope>
    <source>
        <strain evidence="8 9">1662</strain>
    </source>
</reference>
<dbReference type="PIRSF" id="PIRSF000538">
    <property type="entry name" value="GlpK"/>
    <property type="match status" value="1"/>
</dbReference>
<dbReference type="InterPro" id="IPR043129">
    <property type="entry name" value="ATPase_NBD"/>
</dbReference>
<evidence type="ECO:0000313" key="9">
    <source>
        <dbReference type="Proteomes" id="UP000030380"/>
    </source>
</evidence>
<dbReference type="EMBL" id="JSUM01000010">
    <property type="protein sequence ID" value="KGQ70467.1"/>
    <property type="molecule type" value="Genomic_DNA"/>
</dbReference>
<organism evidence="8 9">
    <name type="scientific">Chelonobacter oris</name>
    <dbReference type="NCBI Taxonomy" id="505317"/>
    <lineage>
        <taxon>Bacteria</taxon>
        <taxon>Pseudomonadati</taxon>
        <taxon>Pseudomonadota</taxon>
        <taxon>Gammaproteobacteria</taxon>
        <taxon>Pasteurellales</taxon>
        <taxon>Pasteurellaceae</taxon>
        <taxon>Chelonobacter</taxon>
    </lineage>
</organism>
<keyword evidence="5" id="KW-0067">ATP-binding</keyword>
<comment type="similarity">
    <text evidence="1">Belongs to the FGGY kinase family.</text>
</comment>
<accession>A0A0A3ARR3</accession>
<dbReference type="AlphaFoldDB" id="A0A0A3ARR3"/>
<keyword evidence="3" id="KW-0547">Nucleotide-binding</keyword>
<evidence type="ECO:0000256" key="5">
    <source>
        <dbReference type="ARBA" id="ARBA00022840"/>
    </source>
</evidence>
<dbReference type="Pfam" id="PF00370">
    <property type="entry name" value="FGGY_N"/>
    <property type="match status" value="1"/>
</dbReference>
<dbReference type="SUPFAM" id="SSF53067">
    <property type="entry name" value="Actin-like ATPase domain"/>
    <property type="match status" value="2"/>
</dbReference>
<dbReference type="GO" id="GO:0005524">
    <property type="term" value="F:ATP binding"/>
    <property type="evidence" value="ECO:0007669"/>
    <property type="project" value="UniProtKB-KW"/>
</dbReference>
<keyword evidence="2" id="KW-0808">Transferase</keyword>